<evidence type="ECO:0000313" key="2">
    <source>
        <dbReference type="Proteomes" id="UP000807504"/>
    </source>
</evidence>
<dbReference type="Proteomes" id="UP000807504">
    <property type="component" value="Unassembled WGS sequence"/>
</dbReference>
<organism evidence="1 2">
    <name type="scientific">Argiope bruennichi</name>
    <name type="common">Wasp spider</name>
    <name type="synonym">Aranea bruennichi</name>
    <dbReference type="NCBI Taxonomy" id="94029"/>
    <lineage>
        <taxon>Eukaryota</taxon>
        <taxon>Metazoa</taxon>
        <taxon>Ecdysozoa</taxon>
        <taxon>Arthropoda</taxon>
        <taxon>Chelicerata</taxon>
        <taxon>Arachnida</taxon>
        <taxon>Araneae</taxon>
        <taxon>Araneomorphae</taxon>
        <taxon>Entelegynae</taxon>
        <taxon>Araneoidea</taxon>
        <taxon>Araneidae</taxon>
        <taxon>Argiope</taxon>
    </lineage>
</organism>
<reference evidence="1" key="2">
    <citation type="submission" date="2020-06" db="EMBL/GenBank/DDBJ databases">
        <authorList>
            <person name="Sheffer M."/>
        </authorList>
    </citation>
    <scope>NUCLEOTIDE SEQUENCE</scope>
</reference>
<dbReference type="EMBL" id="JABXBU010000011">
    <property type="protein sequence ID" value="KAF8790368.1"/>
    <property type="molecule type" value="Genomic_DNA"/>
</dbReference>
<sequence length="113" mass="12746">MVSVSTRIYLKAPRPLTVLITVPEFCTLLRFPKGTSCASPIRCGRLVAIVRLPIWTATGAHVNNTGTYIEMYLSAKIQFQPKEKKKELKEEGIDNNDIIFLCSHFSKTDNVFN</sequence>
<accession>A0A8T0FJH3</accession>
<gene>
    <name evidence="1" type="ORF">HNY73_005395</name>
</gene>
<comment type="caution">
    <text evidence="1">The sequence shown here is derived from an EMBL/GenBank/DDBJ whole genome shotgun (WGS) entry which is preliminary data.</text>
</comment>
<keyword evidence="2" id="KW-1185">Reference proteome</keyword>
<reference evidence="1" key="1">
    <citation type="journal article" date="2020" name="bioRxiv">
        <title>Chromosome-level reference genome of the European wasp spider Argiope bruennichi: a resource for studies on range expansion and evolutionary adaptation.</title>
        <authorList>
            <person name="Sheffer M.M."/>
            <person name="Hoppe A."/>
            <person name="Krehenwinkel H."/>
            <person name="Uhl G."/>
            <person name="Kuss A.W."/>
            <person name="Jensen L."/>
            <person name="Jensen C."/>
            <person name="Gillespie R.G."/>
            <person name="Hoff K.J."/>
            <person name="Prost S."/>
        </authorList>
    </citation>
    <scope>NUCLEOTIDE SEQUENCE</scope>
</reference>
<name>A0A8T0FJH3_ARGBR</name>
<protein>
    <submittedName>
        <fullName evidence="1">Uncharacterized protein</fullName>
    </submittedName>
</protein>
<proteinExistence type="predicted"/>
<dbReference type="AlphaFoldDB" id="A0A8T0FJH3"/>
<evidence type="ECO:0000313" key="1">
    <source>
        <dbReference type="EMBL" id="KAF8790368.1"/>
    </source>
</evidence>